<evidence type="ECO:0000256" key="1">
    <source>
        <dbReference type="ARBA" id="ARBA00022475"/>
    </source>
</evidence>
<keyword evidence="7 8" id="KW-0472">Membrane</keyword>
<dbReference type="EMBL" id="MFAM01000071">
    <property type="protein sequence ID" value="OGD76855.1"/>
    <property type="molecule type" value="Genomic_DNA"/>
</dbReference>
<dbReference type="GO" id="GO:0005886">
    <property type="term" value="C:plasma membrane"/>
    <property type="evidence" value="ECO:0007669"/>
    <property type="project" value="TreeGrafter"/>
</dbReference>
<dbReference type="Gene3D" id="3.90.550.10">
    <property type="entry name" value="Spore Coat Polysaccharide Biosynthesis Protein SpsA, Chain A"/>
    <property type="match status" value="1"/>
</dbReference>
<dbReference type="GO" id="GO:0099621">
    <property type="term" value="F:undecaprenyl-phosphate 4-deoxy-4-formamido-L-arabinose transferase activity"/>
    <property type="evidence" value="ECO:0007669"/>
    <property type="project" value="TreeGrafter"/>
</dbReference>
<dbReference type="PANTHER" id="PTHR48090">
    <property type="entry name" value="UNDECAPRENYL-PHOSPHATE 4-DEOXY-4-FORMAMIDO-L-ARABINOSE TRANSFERASE-RELATED"/>
    <property type="match status" value="1"/>
</dbReference>
<dbReference type="InterPro" id="IPR029044">
    <property type="entry name" value="Nucleotide-diphossugar_trans"/>
</dbReference>
<reference evidence="10 11" key="1">
    <citation type="journal article" date="2016" name="Nat. Commun.">
        <title>Thousands of microbial genomes shed light on interconnected biogeochemical processes in an aquifer system.</title>
        <authorList>
            <person name="Anantharaman K."/>
            <person name="Brown C.T."/>
            <person name="Hug L.A."/>
            <person name="Sharon I."/>
            <person name="Castelle C.J."/>
            <person name="Probst A.J."/>
            <person name="Thomas B.C."/>
            <person name="Singh A."/>
            <person name="Wilkins M.J."/>
            <person name="Karaoz U."/>
            <person name="Brodie E.L."/>
            <person name="Williams K.H."/>
            <person name="Hubbard S.S."/>
            <person name="Banfield J.F."/>
        </authorList>
    </citation>
    <scope>NUCLEOTIDE SEQUENCE [LARGE SCALE GENOMIC DNA]</scope>
</reference>
<evidence type="ECO:0000256" key="4">
    <source>
        <dbReference type="ARBA" id="ARBA00022692"/>
    </source>
</evidence>
<evidence type="ECO:0000256" key="7">
    <source>
        <dbReference type="ARBA" id="ARBA00023136"/>
    </source>
</evidence>
<organism evidence="10 11">
    <name type="scientific">Candidatus Collierbacteria bacterium RIFOXYB1_FULL_49_13</name>
    <dbReference type="NCBI Taxonomy" id="1817728"/>
    <lineage>
        <taxon>Bacteria</taxon>
        <taxon>Candidatus Collieribacteriota</taxon>
    </lineage>
</organism>
<dbReference type="Proteomes" id="UP000176682">
    <property type="component" value="Unassembled WGS sequence"/>
</dbReference>
<gene>
    <name evidence="10" type="ORF">A2368_01180</name>
</gene>
<evidence type="ECO:0000259" key="9">
    <source>
        <dbReference type="Pfam" id="PF00535"/>
    </source>
</evidence>
<evidence type="ECO:0000256" key="6">
    <source>
        <dbReference type="ARBA" id="ARBA00022989"/>
    </source>
</evidence>
<keyword evidence="3" id="KW-0808">Transferase</keyword>
<proteinExistence type="predicted"/>
<dbReference type="GO" id="GO:0009103">
    <property type="term" value="P:lipopolysaccharide biosynthetic process"/>
    <property type="evidence" value="ECO:0007669"/>
    <property type="project" value="UniProtKB-KW"/>
</dbReference>
<sequence length="244" mass="28185">MTKVNSRYPKSVSLVMPVYNEAEIIKEVVEKYYQQLSPLPDWEFVISEDGSTDGTKEILRELIRTHPRLRVIFGNTRVGAAQAQRNCLKTARKDIIWYSDSDNQHDPKDFTKLYRHLIDQNLDMVIGNKLPRRDPLYRILLSNILNLLVFVVYGIQSRDINSGFRLLTRSLNEEILPLTNTFPGLVLTEFTIRAKHAGYAIGQIPVTHFPRIGQSRAIKPQYLLSLISSILLAMIKLRVELWQH</sequence>
<dbReference type="CDD" id="cd04179">
    <property type="entry name" value="DPM_DPG-synthase_like"/>
    <property type="match status" value="1"/>
</dbReference>
<dbReference type="Pfam" id="PF00535">
    <property type="entry name" value="Glycos_transf_2"/>
    <property type="match status" value="1"/>
</dbReference>
<evidence type="ECO:0000256" key="3">
    <source>
        <dbReference type="ARBA" id="ARBA00022679"/>
    </source>
</evidence>
<dbReference type="PANTHER" id="PTHR48090:SF3">
    <property type="entry name" value="UNDECAPRENYL-PHOSPHATE 4-DEOXY-4-FORMAMIDO-L-ARABINOSE TRANSFERASE"/>
    <property type="match status" value="1"/>
</dbReference>
<evidence type="ECO:0000313" key="10">
    <source>
        <dbReference type="EMBL" id="OGD76855.1"/>
    </source>
</evidence>
<keyword evidence="4 8" id="KW-0812">Transmembrane</keyword>
<feature type="domain" description="Glycosyltransferase 2-like" evidence="9">
    <location>
        <begin position="13"/>
        <end position="175"/>
    </location>
</feature>
<dbReference type="InterPro" id="IPR050256">
    <property type="entry name" value="Glycosyltransferase_2"/>
</dbReference>
<evidence type="ECO:0000256" key="2">
    <source>
        <dbReference type="ARBA" id="ARBA00022676"/>
    </source>
</evidence>
<evidence type="ECO:0000256" key="5">
    <source>
        <dbReference type="ARBA" id="ARBA00022985"/>
    </source>
</evidence>
<accession>A0A1F5FB59</accession>
<dbReference type="InterPro" id="IPR001173">
    <property type="entry name" value="Glyco_trans_2-like"/>
</dbReference>
<keyword evidence="1" id="KW-1003">Cell membrane</keyword>
<name>A0A1F5FB59_9BACT</name>
<comment type="caution">
    <text evidence="10">The sequence shown here is derived from an EMBL/GenBank/DDBJ whole genome shotgun (WGS) entry which is preliminary data.</text>
</comment>
<evidence type="ECO:0000313" key="11">
    <source>
        <dbReference type="Proteomes" id="UP000176682"/>
    </source>
</evidence>
<dbReference type="SUPFAM" id="SSF53448">
    <property type="entry name" value="Nucleotide-diphospho-sugar transferases"/>
    <property type="match status" value="1"/>
</dbReference>
<keyword evidence="5" id="KW-0448">Lipopolysaccharide biosynthesis</keyword>
<feature type="transmembrane region" description="Helical" evidence="8">
    <location>
        <begin position="136"/>
        <end position="155"/>
    </location>
</feature>
<keyword evidence="6 8" id="KW-1133">Transmembrane helix</keyword>
<evidence type="ECO:0000256" key="8">
    <source>
        <dbReference type="SAM" id="Phobius"/>
    </source>
</evidence>
<keyword evidence="2" id="KW-0328">Glycosyltransferase</keyword>
<dbReference type="AlphaFoldDB" id="A0A1F5FB59"/>
<protein>
    <recommendedName>
        <fullName evidence="9">Glycosyltransferase 2-like domain-containing protein</fullName>
    </recommendedName>
</protein>